<dbReference type="InterPro" id="IPR027417">
    <property type="entry name" value="P-loop_NTPase"/>
</dbReference>
<dbReference type="AlphaFoldDB" id="A0A5D0MQV5"/>
<accession>A0A5D0MQV5</accession>
<evidence type="ECO:0000313" key="2">
    <source>
        <dbReference type="EMBL" id="TYB34133.1"/>
    </source>
</evidence>
<protein>
    <submittedName>
        <fullName evidence="2">AAA family ATPase</fullName>
    </submittedName>
</protein>
<dbReference type="InterPro" id="IPR025669">
    <property type="entry name" value="AAA_dom"/>
</dbReference>
<dbReference type="Pfam" id="PF13614">
    <property type="entry name" value="AAA_31"/>
    <property type="match status" value="1"/>
</dbReference>
<dbReference type="Gene3D" id="3.40.50.300">
    <property type="entry name" value="P-loop containing nucleotide triphosphate hydrolases"/>
    <property type="match status" value="1"/>
</dbReference>
<evidence type="ECO:0000313" key="3">
    <source>
        <dbReference type="Proteomes" id="UP000323337"/>
    </source>
</evidence>
<comment type="caution">
    <text evidence="2">The sequence shown here is derived from an EMBL/GenBank/DDBJ whole genome shotgun (WGS) entry which is preliminary data.</text>
</comment>
<dbReference type="InterPro" id="IPR017896">
    <property type="entry name" value="4Fe4S_Fe-S-bd"/>
</dbReference>
<gene>
    <name evidence="2" type="ORF">FXF49_02875</name>
</gene>
<dbReference type="PROSITE" id="PS51379">
    <property type="entry name" value="4FE4S_FER_2"/>
    <property type="match status" value="1"/>
</dbReference>
<dbReference type="PANTHER" id="PTHR43063:SF1">
    <property type="entry name" value="4FE-4S CLUSTER CONTAINING PARA FAMILY ATPASE PROTEIN"/>
    <property type="match status" value="1"/>
</dbReference>
<dbReference type="PANTHER" id="PTHR43063">
    <property type="entry name" value="4FE-4S CLUSTER CONTAINING PARA FAMILY ATPASE PROTEIN"/>
    <property type="match status" value="1"/>
</dbReference>
<dbReference type="Gene3D" id="3.30.70.20">
    <property type="match status" value="1"/>
</dbReference>
<evidence type="ECO:0000259" key="1">
    <source>
        <dbReference type="PROSITE" id="PS51379"/>
    </source>
</evidence>
<dbReference type="SUPFAM" id="SSF54862">
    <property type="entry name" value="4Fe-4S ferredoxins"/>
    <property type="match status" value="1"/>
</dbReference>
<dbReference type="Proteomes" id="UP000323337">
    <property type="component" value="Unassembled WGS sequence"/>
</dbReference>
<feature type="domain" description="4Fe-4S ferredoxin-type" evidence="1">
    <location>
        <begin position="60"/>
        <end position="89"/>
    </location>
</feature>
<name>A0A5D0MQV5_FLESI</name>
<organism evidence="2 3">
    <name type="scientific">Flexistipes sinusarabici</name>
    <dbReference type="NCBI Taxonomy" id="2352"/>
    <lineage>
        <taxon>Bacteria</taxon>
        <taxon>Pseudomonadati</taxon>
        <taxon>Deferribacterota</taxon>
        <taxon>Deferribacteres</taxon>
        <taxon>Deferribacterales</taxon>
        <taxon>Flexistipitaceae</taxon>
        <taxon>Flexistipes</taxon>
    </lineage>
</organism>
<reference evidence="2 3" key="1">
    <citation type="submission" date="2019-08" db="EMBL/GenBank/DDBJ databases">
        <title>Genomic characterization of a novel candidate phylum (ARYD3) from a high temperature, high salinity tertiary oil reservoir in north central Oklahoma, USA.</title>
        <authorList>
            <person name="Youssef N.H."/>
            <person name="Yadav A."/>
            <person name="Elshahed M.S."/>
        </authorList>
    </citation>
    <scope>NUCLEOTIDE SEQUENCE [LARGE SCALE GENOMIC DNA]</scope>
    <source>
        <strain evidence="2">ARYD1</strain>
    </source>
</reference>
<sequence>MRIAVVSGKGGAGKTTFTILLSDYLTNMNKRVLVADLDVEEPNVNLFFKKHLNYSDIDTYFPKHIQENCTYCKECAEKCLFNALIVAKDFWLAVPELCHSCKLCEHVCRFSAIVEDKRKIGEIGKSFENLPHLIEGQLNIGESLATALIERVKNEIDNIKDNYDFILMDAPPGTSCPAIETCKDADRIIVVAEDTPFGFSDFKVLSAMLKEIKKDFTLVINKFTDGHDFFEYAEENDIDIMGIIPFDKKIVEDYATGGKLKSNVNFEDILMYIYGDKN</sequence>
<dbReference type="SUPFAM" id="SSF52540">
    <property type="entry name" value="P-loop containing nucleoside triphosphate hydrolases"/>
    <property type="match status" value="1"/>
</dbReference>
<dbReference type="EMBL" id="VSIV01000071">
    <property type="protein sequence ID" value="TYB34133.1"/>
    <property type="molecule type" value="Genomic_DNA"/>
</dbReference>
<proteinExistence type="predicted"/>
<dbReference type="RefSeq" id="WP_303700407.1">
    <property type="nucleotide sequence ID" value="NZ_VSIV01000071.1"/>
</dbReference>